<organism evidence="1 2">
    <name type="scientific">Apilactobacillus apinorum</name>
    <dbReference type="NCBI Taxonomy" id="1218495"/>
    <lineage>
        <taxon>Bacteria</taxon>
        <taxon>Bacillati</taxon>
        <taxon>Bacillota</taxon>
        <taxon>Bacilli</taxon>
        <taxon>Lactobacillales</taxon>
        <taxon>Lactobacillaceae</taxon>
        <taxon>Apilactobacillus</taxon>
    </lineage>
</organism>
<dbReference type="Proteomes" id="UP001438112">
    <property type="component" value="Unassembled WGS sequence"/>
</dbReference>
<keyword evidence="2" id="KW-1185">Reference proteome</keyword>
<evidence type="ECO:0000313" key="1">
    <source>
        <dbReference type="EMBL" id="GAA6113961.1"/>
    </source>
</evidence>
<proteinExistence type="predicted"/>
<dbReference type="RefSeq" id="WP_353317402.1">
    <property type="nucleotide sequence ID" value="NZ_BAABVV010000024.1"/>
</dbReference>
<name>A0ABP9ZGP2_9LACO</name>
<accession>A0ABP9ZGP2</accession>
<protein>
    <submittedName>
        <fullName evidence="1">Uncharacterized protein</fullName>
    </submittedName>
</protein>
<gene>
    <name evidence="1" type="ORF">AP20H10_03240</name>
</gene>
<sequence length="71" mass="8284">MNIYIVRIKPRKKEVKVINDIMGVYTSEDLAYECISETIKSDPSIEDEAYFDIEYMTLDEQADQNIFLIGD</sequence>
<reference evidence="1 2" key="1">
    <citation type="submission" date="2024-03" db="EMBL/GenBank/DDBJ databases">
        <title>Inconsistent identification of Apilactobacillus kunkeei-related strains obtained by well-developed overall genome related indices.</title>
        <authorList>
            <person name="Maeno S."/>
            <person name="Endo A."/>
        </authorList>
    </citation>
    <scope>NUCLEOTIDE SEQUENCE [LARGE SCALE GENOMIC DNA]</scope>
    <source>
        <strain evidence="1 2">20H-10</strain>
    </source>
</reference>
<evidence type="ECO:0000313" key="2">
    <source>
        <dbReference type="Proteomes" id="UP001438112"/>
    </source>
</evidence>
<dbReference type="EMBL" id="BAABVV010000024">
    <property type="protein sequence ID" value="GAA6113961.1"/>
    <property type="molecule type" value="Genomic_DNA"/>
</dbReference>
<comment type="caution">
    <text evidence="1">The sequence shown here is derived from an EMBL/GenBank/DDBJ whole genome shotgun (WGS) entry which is preliminary data.</text>
</comment>